<evidence type="ECO:0000313" key="3">
    <source>
        <dbReference type="Proteomes" id="UP001174839"/>
    </source>
</evidence>
<keyword evidence="3" id="KW-1185">Reference proteome</keyword>
<dbReference type="Gene3D" id="3.60.21.10">
    <property type="match status" value="1"/>
</dbReference>
<dbReference type="Proteomes" id="UP001174839">
    <property type="component" value="Unassembled WGS sequence"/>
</dbReference>
<proteinExistence type="predicted"/>
<protein>
    <submittedName>
        <fullName evidence="2">Metallophosphoesterase</fullName>
    </submittedName>
</protein>
<dbReference type="InterPro" id="IPR004843">
    <property type="entry name" value="Calcineurin-like_PHP"/>
</dbReference>
<gene>
    <name evidence="2" type="ORF">QU605_07980</name>
</gene>
<dbReference type="EMBL" id="JAUDUY010000003">
    <property type="protein sequence ID" value="MDM9631405.1"/>
    <property type="molecule type" value="Genomic_DNA"/>
</dbReference>
<dbReference type="RefSeq" id="WP_289724761.1">
    <property type="nucleotide sequence ID" value="NZ_JAUDUY010000003.1"/>
</dbReference>
<name>A0ABT7WER4_9FLAO</name>
<feature type="domain" description="Calcineurin-like phosphoesterase" evidence="1">
    <location>
        <begin position="80"/>
        <end position="259"/>
    </location>
</feature>
<organism evidence="2 3">
    <name type="scientific">Robiginitalea aurantiaca</name>
    <dbReference type="NCBI Taxonomy" id="3056915"/>
    <lineage>
        <taxon>Bacteria</taxon>
        <taxon>Pseudomonadati</taxon>
        <taxon>Bacteroidota</taxon>
        <taxon>Flavobacteriia</taxon>
        <taxon>Flavobacteriales</taxon>
        <taxon>Flavobacteriaceae</taxon>
        <taxon>Robiginitalea</taxon>
    </lineage>
</organism>
<evidence type="ECO:0000259" key="1">
    <source>
        <dbReference type="Pfam" id="PF00149"/>
    </source>
</evidence>
<dbReference type="SUPFAM" id="SSF56300">
    <property type="entry name" value="Metallo-dependent phosphatases"/>
    <property type="match status" value="1"/>
</dbReference>
<accession>A0ABT7WER4</accession>
<comment type="caution">
    <text evidence="2">The sequence shown here is derived from an EMBL/GenBank/DDBJ whole genome shotgun (WGS) entry which is preliminary data.</text>
</comment>
<dbReference type="Pfam" id="PF00149">
    <property type="entry name" value="Metallophos"/>
    <property type="match status" value="1"/>
</dbReference>
<evidence type="ECO:0000313" key="2">
    <source>
        <dbReference type="EMBL" id="MDM9631405.1"/>
    </source>
</evidence>
<sequence>MKFILKATKYKKFKGIPFSLSRSFVLVVLFFSVCSCATYEPKYTDTEKAVPIEDASIPEHIFYLIGDAGYSPMDSLNPVLLRFRDRLNKAPENSTAIFLGDNIYPAGLPGPNKSKKAYKTAVSHLEAQLKTFEGFKGRPILIPGNHDWYSDGIRGLKRQERYVEKYLQTKNSFLPENGCPLETVSISDDIHLIIIDTEWYLEDWDRTPSINDDCTIKTRGLFWAELESEIKKNADKTILITAHHPIFTYGEHGGYFSGRQQFYPTGNVGPLPGLGSLLNLFRKTSGASTEDLYNPRYQEMRKRLVTLASYGERVLVASGHEHTLQYNVEQDLPQIVSGAGAKTGSTKLLGGSQFSTGMGGYAILSIYGDGSSRVSYFGVDSEGVESHLFTSGVFDKPDMERRGDFPEVQDELVKASVYRPDEVEKSRFYRGLWGERYRAYYGMEIEARTVDLDTLYGGLVPVRRGGGQQSKSLRLRHHSGREYVMRAIRKQAEQNLQAIAFQEQYIIGDFEGTAPVSFLQDMYTGSHPFAPFAIGLLSDSVQVYHTNPKLYYVPKQEALGKYNEDYGNELYMIEEHVSKKVSELEVFGDPRKILSTSELLSRLRKDEKFQIDTTWYIRSRLFDMLIGDWDRHQDQWRWGEFREPITSHIIYRPIPRDRDQVFSIMGDGSLGWLLTRTVPAVKKMEGFGPEMRNPANFNTNAFTLDRTLLGETDLRTWLEQARYIQDRISVEVIDRSFEGFPKEVRDATLEGIKSDLLDRGRRLTEYATQYYNELQEYALVQGTDKDDLFEINGLKGGGVSLKAYRIIDGQKTHKFYDKVFRPESTKEIWLYGLDDADQFEINLPRENRIKTRIIGGLGKDIYIVSSGKKARIYDHKSKKSEIRGSGSAPVLLTDDYEINSYEPLKPGTKTNQVLPVLGFNPDDGIKVGLGYTYTHFGFLRNPYTTRHSIKGAYFFATNGFELGYSGEFARILGKWNLLLDAAYTSPNFTFNFFGFGNETPNPDDTLGLDYNRVRMRILNFKPGLLWRGPLGGSMNAGVSFERVIVEETEGRFIETYYQETDAESESQFFGLGGKYQYSNQDNAAYPTLGMGVSLEAGYKREVSGREEDFGYIIPTLSLDHRITTSGNLVLATKWKAHFNLGNGYTFFQGAQIGANDGPRSYRNQRFTGKTSYYQVTDLRYQFRQMRTALFPMSLGLFAGFDYGRVWQPDDPSRRWYTSYGGGLFLVGAKRFSLNTSLFHGSEGFRFSFGFGFDF</sequence>
<dbReference type="InterPro" id="IPR029052">
    <property type="entry name" value="Metallo-depent_PP-like"/>
</dbReference>
<reference evidence="2" key="1">
    <citation type="submission" date="2023-06" db="EMBL/GenBank/DDBJ databases">
        <title>Robiginitalea aurantiacus sp. nov. and Algoriphagus sediminis sp. nov., isolated from coastal sediment.</title>
        <authorList>
            <person name="Zhou Z.Y."/>
            <person name="An J."/>
            <person name="Jia Y.W."/>
            <person name="Du Z.J."/>
        </authorList>
    </citation>
    <scope>NUCLEOTIDE SEQUENCE</scope>
    <source>
        <strain evidence="2">M39</strain>
    </source>
</reference>